<keyword evidence="2" id="KW-1185">Reference proteome</keyword>
<protein>
    <submittedName>
        <fullName evidence="1">Uncharacterized protein</fullName>
    </submittedName>
</protein>
<evidence type="ECO:0000313" key="1">
    <source>
        <dbReference type="EMBL" id="GAA5817707.1"/>
    </source>
</evidence>
<comment type="caution">
    <text evidence="1">The sequence shown here is derived from an EMBL/GenBank/DDBJ whole genome shotgun (WGS) entry which is preliminary data.</text>
</comment>
<dbReference type="Proteomes" id="UP001473302">
    <property type="component" value="Unassembled WGS sequence"/>
</dbReference>
<name>A0ABP9ZF42_9FUNG</name>
<sequence length="151" mass="18003">MYSNILVETRSHEFDRHGRHTELIFIMSNIALLNEYILKLIYDHLKLRDKFAFSLTIKKFHIIFSDYPLLDTIYEINQGEGCYENQFLFKNIANIRVVHALVDDNYIEKFLNLCHLDLSQVEFSCFNQVKTLIYHLPQKVLDITNLLFENL</sequence>
<dbReference type="EMBL" id="BAABUK010000047">
    <property type="protein sequence ID" value="GAA5817707.1"/>
    <property type="molecule type" value="Genomic_DNA"/>
</dbReference>
<reference evidence="1 2" key="1">
    <citation type="submission" date="2024-04" db="EMBL/GenBank/DDBJ databases">
        <title>genome sequences of Mucor flavus KT1a and Helicostylum pulchrum KT1b strains isolated from the surface of a dry-aged beef.</title>
        <authorList>
            <person name="Toyotome T."/>
            <person name="Hosono M."/>
            <person name="Torimaru M."/>
            <person name="Fukuda K."/>
            <person name="Mikami N."/>
        </authorList>
    </citation>
    <scope>NUCLEOTIDE SEQUENCE [LARGE SCALE GENOMIC DNA]</scope>
    <source>
        <strain evidence="1 2">KT1a</strain>
    </source>
</reference>
<evidence type="ECO:0000313" key="2">
    <source>
        <dbReference type="Proteomes" id="UP001473302"/>
    </source>
</evidence>
<proteinExistence type="predicted"/>
<accession>A0ABP9ZF42</accession>
<gene>
    <name evidence="1" type="ORF">MFLAVUS_011258</name>
</gene>
<organism evidence="1 2">
    <name type="scientific">Mucor flavus</name>
    <dbReference type="NCBI Taxonomy" id="439312"/>
    <lineage>
        <taxon>Eukaryota</taxon>
        <taxon>Fungi</taxon>
        <taxon>Fungi incertae sedis</taxon>
        <taxon>Mucoromycota</taxon>
        <taxon>Mucoromycotina</taxon>
        <taxon>Mucoromycetes</taxon>
        <taxon>Mucorales</taxon>
        <taxon>Mucorineae</taxon>
        <taxon>Mucoraceae</taxon>
        <taxon>Mucor</taxon>
    </lineage>
</organism>